<accession>A0A0A9DXG3</accession>
<dbReference type="AlphaFoldDB" id="A0A0A9DXG3"/>
<evidence type="ECO:0000313" key="1">
    <source>
        <dbReference type="EMBL" id="JAD92476.1"/>
    </source>
</evidence>
<name>A0A0A9DXG3_ARUDO</name>
<proteinExistence type="predicted"/>
<reference evidence="1" key="1">
    <citation type="submission" date="2014-09" db="EMBL/GenBank/DDBJ databases">
        <authorList>
            <person name="Magalhaes I.L.F."/>
            <person name="Oliveira U."/>
            <person name="Santos F.R."/>
            <person name="Vidigal T.H.D.A."/>
            <person name="Brescovit A.D."/>
            <person name="Santos A.J."/>
        </authorList>
    </citation>
    <scope>NUCLEOTIDE SEQUENCE</scope>
    <source>
        <tissue evidence="1">Shoot tissue taken approximately 20 cm above the soil surface</tissue>
    </source>
</reference>
<organism evidence="1">
    <name type="scientific">Arundo donax</name>
    <name type="common">Giant reed</name>
    <name type="synonym">Donax arundinaceus</name>
    <dbReference type="NCBI Taxonomy" id="35708"/>
    <lineage>
        <taxon>Eukaryota</taxon>
        <taxon>Viridiplantae</taxon>
        <taxon>Streptophyta</taxon>
        <taxon>Embryophyta</taxon>
        <taxon>Tracheophyta</taxon>
        <taxon>Spermatophyta</taxon>
        <taxon>Magnoliopsida</taxon>
        <taxon>Liliopsida</taxon>
        <taxon>Poales</taxon>
        <taxon>Poaceae</taxon>
        <taxon>PACMAD clade</taxon>
        <taxon>Arundinoideae</taxon>
        <taxon>Arundineae</taxon>
        <taxon>Arundo</taxon>
    </lineage>
</organism>
<sequence>MDICKHIKEVLTLAKFQIIFIVKRTILWFRLSVPDSMLLLV</sequence>
<protein>
    <submittedName>
        <fullName evidence="1">Uncharacterized protein</fullName>
    </submittedName>
</protein>
<dbReference type="EMBL" id="GBRH01205419">
    <property type="protein sequence ID" value="JAD92476.1"/>
    <property type="molecule type" value="Transcribed_RNA"/>
</dbReference>
<reference evidence="1" key="2">
    <citation type="journal article" date="2015" name="Data Brief">
        <title>Shoot transcriptome of the giant reed, Arundo donax.</title>
        <authorList>
            <person name="Barrero R.A."/>
            <person name="Guerrero F.D."/>
            <person name="Moolhuijzen P."/>
            <person name="Goolsby J.A."/>
            <person name="Tidwell J."/>
            <person name="Bellgard S.E."/>
            <person name="Bellgard M.I."/>
        </authorList>
    </citation>
    <scope>NUCLEOTIDE SEQUENCE</scope>
    <source>
        <tissue evidence="1">Shoot tissue taken approximately 20 cm above the soil surface</tissue>
    </source>
</reference>